<comment type="caution">
    <text evidence="2">The sequence shown here is derived from an EMBL/GenBank/DDBJ whole genome shotgun (WGS) entry which is preliminary data.</text>
</comment>
<name>A0AA37BX46_9ACTN</name>
<evidence type="ECO:0000256" key="1">
    <source>
        <dbReference type="SAM" id="MobiDB-lite"/>
    </source>
</evidence>
<feature type="region of interest" description="Disordered" evidence="1">
    <location>
        <begin position="1"/>
        <end position="38"/>
    </location>
</feature>
<organism evidence="2 3">
    <name type="scientific">Streptomyces albidoflavus</name>
    <dbReference type="NCBI Taxonomy" id="1886"/>
    <lineage>
        <taxon>Bacteria</taxon>
        <taxon>Bacillati</taxon>
        <taxon>Actinomycetota</taxon>
        <taxon>Actinomycetes</taxon>
        <taxon>Kitasatosporales</taxon>
        <taxon>Streptomycetaceae</taxon>
        <taxon>Streptomyces</taxon>
        <taxon>Streptomyces albidoflavus group</taxon>
    </lineage>
</organism>
<protein>
    <submittedName>
        <fullName evidence="2">Uncharacterized protein</fullName>
    </submittedName>
</protein>
<accession>A0AA37BX46</accession>
<evidence type="ECO:0000313" key="2">
    <source>
        <dbReference type="EMBL" id="GHI46451.1"/>
    </source>
</evidence>
<dbReference type="AlphaFoldDB" id="A0AA37BX46"/>
<sequence length="257" mass="28000">MAHRSPEPPGETNCPGDSVSSYSPHFRPHRESHVNRRTLPALTALATATTLLLTACGGESPEADEKIPGAGESSAEASASPGEKETAADKLDRPEMKFPSDFKITFDWQKPSDPDAAAALGDAENYIKAIHYGIIKQDPEDAAYKFYIEPFSQAHTYAKDQIQQYVDGGWSLMGELRNTNAKVVKGKAARTQLVTFCQDETKAFGKDVKTGKEVDGSADDPKDLHYSITVLMRESEKIDGYWRAVSIEGEQGAAECV</sequence>
<feature type="compositionally biased region" description="Basic and acidic residues" evidence="1">
    <location>
        <begin position="82"/>
        <end position="94"/>
    </location>
</feature>
<feature type="compositionally biased region" description="Low complexity" evidence="1">
    <location>
        <begin position="68"/>
        <end position="81"/>
    </location>
</feature>
<evidence type="ECO:0000313" key="3">
    <source>
        <dbReference type="Proteomes" id="UP001051844"/>
    </source>
</evidence>
<gene>
    <name evidence="2" type="ORF">ScoT_26250</name>
</gene>
<reference evidence="2" key="1">
    <citation type="submission" date="2022-09" db="EMBL/GenBank/DDBJ databases">
        <title>Whole genome shotgun sequence of Streptomyces albidoflavus NBRC 12854.</title>
        <authorList>
            <person name="Komaki H."/>
            <person name="Tamura T."/>
        </authorList>
    </citation>
    <scope>NUCLEOTIDE SEQUENCE</scope>
    <source>
        <strain evidence="2">NBRC 12854</strain>
    </source>
</reference>
<dbReference type="Proteomes" id="UP001051844">
    <property type="component" value="Unassembled WGS sequence"/>
</dbReference>
<dbReference type="EMBL" id="BNDZ01000005">
    <property type="protein sequence ID" value="GHI46451.1"/>
    <property type="molecule type" value="Genomic_DNA"/>
</dbReference>
<proteinExistence type="predicted"/>
<feature type="region of interest" description="Disordered" evidence="1">
    <location>
        <begin position="58"/>
        <end position="94"/>
    </location>
</feature>